<evidence type="ECO:0000313" key="6">
    <source>
        <dbReference type="EMBL" id="KUL43954.1"/>
    </source>
</evidence>
<dbReference type="SUPFAM" id="SSF81343">
    <property type="entry name" value="Fumarate reductase respiratory complex transmembrane subunits"/>
    <property type="match status" value="1"/>
</dbReference>
<keyword evidence="4 5" id="KW-0472">Membrane</keyword>
<feature type="transmembrane region" description="Helical" evidence="5">
    <location>
        <begin position="36"/>
        <end position="60"/>
    </location>
</feature>
<dbReference type="GO" id="GO:0016020">
    <property type="term" value="C:membrane"/>
    <property type="evidence" value="ECO:0007669"/>
    <property type="project" value="InterPro"/>
</dbReference>
<name>A0A0X3VH69_9ACTN</name>
<feature type="transmembrane region" description="Helical" evidence="5">
    <location>
        <begin position="80"/>
        <end position="103"/>
    </location>
</feature>
<gene>
    <name evidence="6" type="ORF">ADL12_06445</name>
</gene>
<evidence type="ECO:0000256" key="1">
    <source>
        <dbReference type="ARBA" id="ARBA00022475"/>
    </source>
</evidence>
<dbReference type="Gene3D" id="1.20.1300.10">
    <property type="entry name" value="Fumarate reductase/succinate dehydrogenase, transmembrane subunit"/>
    <property type="match status" value="1"/>
</dbReference>
<sequence>MSRTPASRRPGPAGGSGPAPYRKPVPTFWWLRRRAYLVFVLRELSGVFIAWFVVFLLLMAGAIAEGSGEYERFQDWSGQWWVVLLNVIALLFVLLHTLTWFGLAPRAMAVRLRGRRVRPGPIVATHYLLWALLTAAVAWLILKG</sequence>
<dbReference type="EMBL" id="LLZG01000027">
    <property type="protein sequence ID" value="KUL43954.1"/>
    <property type="molecule type" value="Genomic_DNA"/>
</dbReference>
<dbReference type="RefSeq" id="WP_062699456.1">
    <property type="nucleotide sequence ID" value="NZ_LLZG01000027.1"/>
</dbReference>
<evidence type="ECO:0000256" key="2">
    <source>
        <dbReference type="ARBA" id="ARBA00022692"/>
    </source>
</evidence>
<keyword evidence="7" id="KW-1185">Reference proteome</keyword>
<organism evidence="6 7">
    <name type="scientific">Streptomyces regalis</name>
    <dbReference type="NCBI Taxonomy" id="68262"/>
    <lineage>
        <taxon>Bacteria</taxon>
        <taxon>Bacillati</taxon>
        <taxon>Actinomycetota</taxon>
        <taxon>Actinomycetes</taxon>
        <taxon>Kitasatosporales</taxon>
        <taxon>Streptomycetaceae</taxon>
        <taxon>Streptomyces</taxon>
    </lineage>
</organism>
<dbReference type="OrthoDB" id="8909678at2"/>
<reference evidence="7" key="1">
    <citation type="submission" date="2015-10" db="EMBL/GenBank/DDBJ databases">
        <authorList>
            <person name="Ju K.-S."/>
            <person name="Doroghazi J.R."/>
            <person name="Metcalf W.W."/>
        </authorList>
    </citation>
    <scope>NUCLEOTIDE SEQUENCE [LARGE SCALE GENOMIC DNA]</scope>
    <source>
        <strain evidence="7">NRRL 3151</strain>
    </source>
</reference>
<keyword evidence="1" id="KW-1003">Cell membrane</keyword>
<dbReference type="PIRSF" id="PIRSF000180">
    <property type="entry name" value="FrdC"/>
    <property type="match status" value="1"/>
</dbReference>
<dbReference type="InterPro" id="IPR003510">
    <property type="entry name" value="Fumarate_red_C"/>
</dbReference>
<comment type="caution">
    <text evidence="6">The sequence shown here is derived from an EMBL/GenBank/DDBJ whole genome shotgun (WGS) entry which is preliminary data.</text>
</comment>
<proteinExistence type="predicted"/>
<dbReference type="Proteomes" id="UP000053923">
    <property type="component" value="Unassembled WGS sequence"/>
</dbReference>
<dbReference type="Pfam" id="PF02300">
    <property type="entry name" value="Fumarate_red_C"/>
    <property type="match status" value="1"/>
</dbReference>
<keyword evidence="3 5" id="KW-1133">Transmembrane helix</keyword>
<evidence type="ECO:0000256" key="4">
    <source>
        <dbReference type="ARBA" id="ARBA00023136"/>
    </source>
</evidence>
<keyword evidence="2 5" id="KW-0812">Transmembrane</keyword>
<feature type="transmembrane region" description="Helical" evidence="5">
    <location>
        <begin position="124"/>
        <end position="142"/>
    </location>
</feature>
<evidence type="ECO:0000256" key="5">
    <source>
        <dbReference type="SAM" id="Phobius"/>
    </source>
</evidence>
<accession>A0A0X3VH69</accession>
<evidence type="ECO:0000313" key="7">
    <source>
        <dbReference type="Proteomes" id="UP000053923"/>
    </source>
</evidence>
<dbReference type="AlphaFoldDB" id="A0A0X3VH69"/>
<dbReference type="InterPro" id="IPR034804">
    <property type="entry name" value="SQR/QFR_C/D"/>
</dbReference>
<evidence type="ECO:0000256" key="3">
    <source>
        <dbReference type="ARBA" id="ARBA00022989"/>
    </source>
</evidence>
<protein>
    <submittedName>
        <fullName evidence="6">Fumarate reductase</fullName>
    </submittedName>
</protein>